<dbReference type="Gene3D" id="3.40.50.300">
    <property type="entry name" value="P-loop containing nucleotide triphosphate hydrolases"/>
    <property type="match status" value="1"/>
</dbReference>
<dbReference type="Proteomes" id="UP000776983">
    <property type="component" value="Unassembled WGS sequence"/>
</dbReference>
<evidence type="ECO:0000313" key="6">
    <source>
        <dbReference type="Proteomes" id="UP000776983"/>
    </source>
</evidence>
<protein>
    <submittedName>
        <fullName evidence="5">ABC transporter ATP-binding protein</fullName>
    </submittedName>
</protein>
<reference evidence="5 6" key="1">
    <citation type="submission" date="2020-07" db="EMBL/GenBank/DDBJ databases">
        <title>Pusillimonas sp. nov., isolated from poultry manure in Taiwan.</title>
        <authorList>
            <person name="Lin S.-Y."/>
            <person name="Tang Y.-S."/>
            <person name="Young C.-C."/>
        </authorList>
    </citation>
    <scope>NUCLEOTIDE SEQUENCE [LARGE SCALE GENOMIC DNA]</scope>
    <source>
        <strain evidence="5 6">CC-YST705</strain>
    </source>
</reference>
<gene>
    <name evidence="5" type="ORF">H0484_01665</name>
</gene>
<dbReference type="GO" id="GO:0005524">
    <property type="term" value="F:ATP binding"/>
    <property type="evidence" value="ECO:0007669"/>
    <property type="project" value="UniProtKB-KW"/>
</dbReference>
<dbReference type="PANTHER" id="PTHR43820">
    <property type="entry name" value="HIGH-AFFINITY BRANCHED-CHAIN AMINO ACID TRANSPORT ATP-BINDING PROTEIN LIVF"/>
    <property type="match status" value="1"/>
</dbReference>
<dbReference type="EMBL" id="JACDXW010000001">
    <property type="protein sequence ID" value="MCB5362463.1"/>
    <property type="molecule type" value="Genomic_DNA"/>
</dbReference>
<dbReference type="SUPFAM" id="SSF52540">
    <property type="entry name" value="P-loop containing nucleoside triphosphate hydrolases"/>
    <property type="match status" value="1"/>
</dbReference>
<keyword evidence="5" id="KW-0547">Nucleotide-binding</keyword>
<feature type="domain" description="ABC transporter" evidence="4">
    <location>
        <begin position="8"/>
        <end position="224"/>
    </location>
</feature>
<evidence type="ECO:0000256" key="3">
    <source>
        <dbReference type="ARBA" id="ARBA00022970"/>
    </source>
</evidence>
<keyword evidence="3" id="KW-0029">Amino-acid transport</keyword>
<accession>A0ABS8C8V5</accession>
<keyword evidence="6" id="KW-1185">Reference proteome</keyword>
<evidence type="ECO:0000259" key="4">
    <source>
        <dbReference type="PROSITE" id="PS50893"/>
    </source>
</evidence>
<evidence type="ECO:0000313" key="5">
    <source>
        <dbReference type="EMBL" id="MCB5362463.1"/>
    </source>
</evidence>
<comment type="similarity">
    <text evidence="1">Belongs to the ABC transporter superfamily.</text>
</comment>
<keyword evidence="2" id="KW-0813">Transport</keyword>
<sequence>MTSAIPALELADLHSWHGALPALKGLNLSVAPGQAVSLLCHDDFHRSALIGAILGLADRREGSMRIHGTEAIHLPMERIYALGLGYSHPFPDVLPSLSCEENLLMPSEQGTCLGGGLSLAEIYELFPTLHEVKDHSSASLAAEQRHLLALGRILRTGVNLIMLNKISEHLGPDNLGLLSQAISQLKAQRYTLVLLERTQAYVERLVDQCYALSEGQLFSSEGSLP</sequence>
<comment type="caution">
    <text evidence="5">The sequence shown here is derived from an EMBL/GenBank/DDBJ whole genome shotgun (WGS) entry which is preliminary data.</text>
</comment>
<dbReference type="RefSeq" id="WP_226952696.1">
    <property type="nucleotide sequence ID" value="NZ_JACDXW010000001.1"/>
</dbReference>
<dbReference type="InterPro" id="IPR027417">
    <property type="entry name" value="P-loop_NTPase"/>
</dbReference>
<organism evidence="5 6">
    <name type="scientific">Mesopusillimonas faecipullorum</name>
    <dbReference type="NCBI Taxonomy" id="2755040"/>
    <lineage>
        <taxon>Bacteria</taxon>
        <taxon>Pseudomonadati</taxon>
        <taxon>Pseudomonadota</taxon>
        <taxon>Betaproteobacteria</taxon>
        <taxon>Burkholderiales</taxon>
        <taxon>Alcaligenaceae</taxon>
        <taxon>Mesopusillimonas</taxon>
    </lineage>
</organism>
<evidence type="ECO:0000256" key="2">
    <source>
        <dbReference type="ARBA" id="ARBA00022448"/>
    </source>
</evidence>
<dbReference type="InterPro" id="IPR003439">
    <property type="entry name" value="ABC_transporter-like_ATP-bd"/>
</dbReference>
<name>A0ABS8C8V5_9BURK</name>
<dbReference type="PANTHER" id="PTHR43820:SF4">
    <property type="entry name" value="HIGH-AFFINITY BRANCHED-CHAIN AMINO ACID TRANSPORT ATP-BINDING PROTEIN LIVF"/>
    <property type="match status" value="1"/>
</dbReference>
<keyword evidence="5" id="KW-0067">ATP-binding</keyword>
<dbReference type="InterPro" id="IPR052156">
    <property type="entry name" value="BCAA_Transport_ATP-bd_LivF"/>
</dbReference>
<proteinExistence type="inferred from homology"/>
<evidence type="ECO:0000256" key="1">
    <source>
        <dbReference type="ARBA" id="ARBA00005417"/>
    </source>
</evidence>
<dbReference type="PROSITE" id="PS50893">
    <property type="entry name" value="ABC_TRANSPORTER_2"/>
    <property type="match status" value="1"/>
</dbReference>